<dbReference type="PIRSF" id="PIRSF016487">
    <property type="entry name" value="CYTH_UCP016487"/>
    <property type="match status" value="1"/>
</dbReference>
<dbReference type="AlphaFoldDB" id="A0A0F9ECS2"/>
<sequence length="156" mass="17777">MIEIERKFLVHGRPHHGLKGITLIQGYITQSPEGTTVRVRLTDQKSTLTIKGAANLTGLSRQEYEFDIDNGLAEDLLDYLCRGRTLTKTRYITQYKGHTWEIDSFHGKHGGLVLAEIELESEDQEFELPPWIDKEVTGDLCYTNAWLAIAGNRFLK</sequence>
<reference evidence="2" key="1">
    <citation type="journal article" date="2015" name="Nature">
        <title>Complex archaea that bridge the gap between prokaryotes and eukaryotes.</title>
        <authorList>
            <person name="Spang A."/>
            <person name="Saw J.H."/>
            <person name="Jorgensen S.L."/>
            <person name="Zaremba-Niedzwiedzka K."/>
            <person name="Martijn J."/>
            <person name="Lind A.E."/>
            <person name="van Eijk R."/>
            <person name="Schleper C."/>
            <person name="Guy L."/>
            <person name="Ettema T.J."/>
        </authorList>
    </citation>
    <scope>NUCLEOTIDE SEQUENCE</scope>
</reference>
<dbReference type="CDD" id="cd07891">
    <property type="entry name" value="CYTH-like_CthTTM-like_1"/>
    <property type="match status" value="1"/>
</dbReference>
<feature type="domain" description="CYTH" evidence="1">
    <location>
        <begin position="1"/>
        <end position="156"/>
    </location>
</feature>
<dbReference type="PANTHER" id="PTHR40114:SF1">
    <property type="entry name" value="SLR0698 PROTEIN"/>
    <property type="match status" value="1"/>
</dbReference>
<dbReference type="InterPro" id="IPR012042">
    <property type="entry name" value="NeuTTM/CthTTM-like"/>
</dbReference>
<accession>A0A0F9ECS2</accession>
<dbReference type="EMBL" id="LAZR01035378">
    <property type="protein sequence ID" value="KKL27671.1"/>
    <property type="molecule type" value="Genomic_DNA"/>
</dbReference>
<evidence type="ECO:0000259" key="1">
    <source>
        <dbReference type="PROSITE" id="PS51707"/>
    </source>
</evidence>
<dbReference type="SUPFAM" id="SSF55154">
    <property type="entry name" value="CYTH-like phosphatases"/>
    <property type="match status" value="1"/>
</dbReference>
<dbReference type="SMART" id="SM01118">
    <property type="entry name" value="CYTH"/>
    <property type="match status" value="1"/>
</dbReference>
<dbReference type="PROSITE" id="PS51707">
    <property type="entry name" value="CYTH"/>
    <property type="match status" value="1"/>
</dbReference>
<name>A0A0F9ECS2_9ZZZZ</name>
<dbReference type="InterPro" id="IPR033469">
    <property type="entry name" value="CYTH-like_dom_sf"/>
</dbReference>
<dbReference type="InterPro" id="IPR023577">
    <property type="entry name" value="CYTH_domain"/>
</dbReference>
<gene>
    <name evidence="2" type="ORF">LCGC14_2382830</name>
</gene>
<dbReference type="Gene3D" id="2.40.320.10">
    <property type="entry name" value="Hypothetical Protein Pfu-838710-001"/>
    <property type="match status" value="1"/>
</dbReference>
<organism evidence="2">
    <name type="scientific">marine sediment metagenome</name>
    <dbReference type="NCBI Taxonomy" id="412755"/>
    <lineage>
        <taxon>unclassified sequences</taxon>
        <taxon>metagenomes</taxon>
        <taxon>ecological metagenomes</taxon>
    </lineage>
</organism>
<comment type="caution">
    <text evidence="2">The sequence shown here is derived from an EMBL/GenBank/DDBJ whole genome shotgun (WGS) entry which is preliminary data.</text>
</comment>
<proteinExistence type="predicted"/>
<protein>
    <recommendedName>
        <fullName evidence="1">CYTH domain-containing protein</fullName>
    </recommendedName>
</protein>
<evidence type="ECO:0000313" key="2">
    <source>
        <dbReference type="EMBL" id="KKL27671.1"/>
    </source>
</evidence>
<dbReference type="Pfam" id="PF01928">
    <property type="entry name" value="CYTH"/>
    <property type="match status" value="1"/>
</dbReference>
<dbReference type="PANTHER" id="PTHR40114">
    <property type="entry name" value="SLR0698 PROTEIN"/>
    <property type="match status" value="1"/>
</dbReference>